<comment type="caution">
    <text evidence="3">The sequence shown here is derived from an EMBL/GenBank/DDBJ whole genome shotgun (WGS) entry which is preliminary data.</text>
</comment>
<dbReference type="PIRSF" id="PIRSF006386">
    <property type="entry name" value="HCCAis_GSTk"/>
    <property type="match status" value="1"/>
</dbReference>
<keyword evidence="1 3" id="KW-0413">Isomerase</keyword>
<sequence length="229" mass="26278">MSTITDGDIVEQELSVDLYWSFRSPYSYLALHHVRALSQTYALRWNVKVVYPLAIRTPDFFERMDRMWRPYLLTDTQRIAEFLDMPFRRPVPDPIVQDPRTLLISPDQPRIHRLTRLGAEATLRGRALELIDSVGTMLWDGSVDGWDQGDHLARAVAAAGLDLQDMEAAIASDPQARDRLIETNEADLRAAGHWGVPTFVFQGEPFFGQDRIGILLWRLRQHGLRPRSN</sequence>
<dbReference type="EC" id="5.99.1.4" evidence="1"/>
<dbReference type="GO" id="GO:0016853">
    <property type="term" value="F:isomerase activity"/>
    <property type="evidence" value="ECO:0007669"/>
    <property type="project" value="UniProtKB-KW"/>
</dbReference>
<gene>
    <name evidence="3" type="ORF">ACFOY1_10720</name>
</gene>
<dbReference type="InterPro" id="IPR036249">
    <property type="entry name" value="Thioredoxin-like_sf"/>
</dbReference>
<keyword evidence="4" id="KW-1185">Reference proteome</keyword>
<reference evidence="4" key="1">
    <citation type="journal article" date="2019" name="Int. J. Syst. Evol. Microbiol.">
        <title>The Global Catalogue of Microorganisms (GCM) 10K type strain sequencing project: providing services to taxonomists for standard genome sequencing and annotation.</title>
        <authorList>
            <consortium name="The Broad Institute Genomics Platform"/>
            <consortium name="The Broad Institute Genome Sequencing Center for Infectious Disease"/>
            <person name="Wu L."/>
            <person name="Ma J."/>
        </authorList>
    </citation>
    <scope>NUCLEOTIDE SEQUENCE [LARGE SCALE GENOMIC DNA]</scope>
    <source>
        <strain evidence="4">LMG 24813</strain>
    </source>
</reference>
<dbReference type="PANTHER" id="PTHR42943:SF2">
    <property type="entry name" value="GLUTATHIONE S-TRANSFERASE KAPPA 1"/>
    <property type="match status" value="1"/>
</dbReference>
<evidence type="ECO:0000313" key="4">
    <source>
        <dbReference type="Proteomes" id="UP001595848"/>
    </source>
</evidence>
<feature type="domain" description="DSBA-like thioredoxin" evidence="2">
    <location>
        <begin position="16"/>
        <end position="213"/>
    </location>
</feature>
<dbReference type="RefSeq" id="WP_246600326.1">
    <property type="nucleotide sequence ID" value="NZ_JAHTBN010000002.1"/>
</dbReference>
<dbReference type="InterPro" id="IPR051924">
    <property type="entry name" value="GST_Kappa/NadH"/>
</dbReference>
<accession>A0ABV8NYM4</accession>
<evidence type="ECO:0000259" key="2">
    <source>
        <dbReference type="Pfam" id="PF01323"/>
    </source>
</evidence>
<name>A0ABV8NYM4_9BURK</name>
<evidence type="ECO:0000256" key="1">
    <source>
        <dbReference type="PIRNR" id="PIRNR006386"/>
    </source>
</evidence>
<protein>
    <recommendedName>
        <fullName evidence="1">2-hydroxychromene-2-carboxylate isomerase</fullName>
        <ecNumber evidence="1">5.99.1.4</ecNumber>
    </recommendedName>
</protein>
<dbReference type="PANTHER" id="PTHR42943">
    <property type="entry name" value="GLUTATHIONE S-TRANSFERASE KAPPA"/>
    <property type="match status" value="1"/>
</dbReference>
<comment type="catalytic activity">
    <reaction evidence="1">
        <text>2-hydroxychromene-2-carboxylate = (3E)-4-(2-hydroxyphenyl)-2-oxobut-3-enoate</text>
        <dbReference type="Rhea" id="RHEA:27401"/>
        <dbReference type="ChEBI" id="CHEBI:59350"/>
        <dbReference type="ChEBI" id="CHEBI:59353"/>
        <dbReference type="EC" id="5.99.1.4"/>
    </reaction>
</comment>
<evidence type="ECO:0000313" key="3">
    <source>
        <dbReference type="EMBL" id="MFC4201426.1"/>
    </source>
</evidence>
<comment type="similarity">
    <text evidence="1">Belongs to the GST superfamily. NadH family.</text>
</comment>
<dbReference type="Proteomes" id="UP001595848">
    <property type="component" value="Unassembled WGS sequence"/>
</dbReference>
<dbReference type="Pfam" id="PF01323">
    <property type="entry name" value="DSBA"/>
    <property type="match status" value="1"/>
</dbReference>
<proteinExistence type="inferred from homology"/>
<dbReference type="SUPFAM" id="SSF52833">
    <property type="entry name" value="Thioredoxin-like"/>
    <property type="match status" value="1"/>
</dbReference>
<dbReference type="Gene3D" id="3.40.30.10">
    <property type="entry name" value="Glutaredoxin"/>
    <property type="match status" value="1"/>
</dbReference>
<dbReference type="InterPro" id="IPR014440">
    <property type="entry name" value="HCCAis_GSTk"/>
</dbReference>
<dbReference type="InterPro" id="IPR001853">
    <property type="entry name" value="DSBA-like_thioredoxin_dom"/>
</dbReference>
<organism evidence="3 4">
    <name type="scientific">Candidimonas humi</name>
    <dbReference type="NCBI Taxonomy" id="683355"/>
    <lineage>
        <taxon>Bacteria</taxon>
        <taxon>Pseudomonadati</taxon>
        <taxon>Pseudomonadota</taxon>
        <taxon>Betaproteobacteria</taxon>
        <taxon>Burkholderiales</taxon>
        <taxon>Alcaligenaceae</taxon>
        <taxon>Candidimonas</taxon>
    </lineage>
</organism>
<dbReference type="EMBL" id="JBHSBV010000003">
    <property type="protein sequence ID" value="MFC4201426.1"/>
    <property type="molecule type" value="Genomic_DNA"/>
</dbReference>